<protein>
    <submittedName>
        <fullName evidence="2">PAZ domain-containing protein</fullName>
    </submittedName>
</protein>
<accession>A0A1I8GK55</accession>
<evidence type="ECO:0000313" key="1">
    <source>
        <dbReference type="Proteomes" id="UP000095280"/>
    </source>
</evidence>
<dbReference type="Proteomes" id="UP000095280">
    <property type="component" value="Unplaced"/>
</dbReference>
<organism evidence="1 2">
    <name type="scientific">Macrostomum lignano</name>
    <dbReference type="NCBI Taxonomy" id="282301"/>
    <lineage>
        <taxon>Eukaryota</taxon>
        <taxon>Metazoa</taxon>
        <taxon>Spiralia</taxon>
        <taxon>Lophotrochozoa</taxon>
        <taxon>Platyhelminthes</taxon>
        <taxon>Rhabditophora</taxon>
        <taxon>Macrostomorpha</taxon>
        <taxon>Macrostomida</taxon>
        <taxon>Macrostomidae</taxon>
        <taxon>Macrostomum</taxon>
    </lineage>
</organism>
<name>A0A1I8GK55_9PLAT</name>
<keyword evidence="1" id="KW-1185">Reference proteome</keyword>
<evidence type="ECO:0000313" key="2">
    <source>
        <dbReference type="WBParaSite" id="maker-uti_cns_0002148-snap-gene-0.33-mRNA-1"/>
    </source>
</evidence>
<proteinExistence type="predicted"/>
<reference evidence="2" key="1">
    <citation type="submission" date="2016-11" db="UniProtKB">
        <authorList>
            <consortium name="WormBaseParasite"/>
        </authorList>
    </citation>
    <scope>IDENTIFICATION</scope>
</reference>
<dbReference type="AlphaFoldDB" id="A0A1I8GK55"/>
<dbReference type="WBParaSite" id="maker-uti_cns_0002148-snap-gene-0.33-mRNA-1">
    <property type="protein sequence ID" value="maker-uti_cns_0002148-snap-gene-0.33-mRNA-1"/>
    <property type="gene ID" value="maker-uti_cns_0002148-snap-gene-0.33"/>
</dbReference>
<sequence length="341" mass="38415">CDAANHYCVNGLTTSVELDNFYHREETIVPSVPNELDTQHKSFRRCRWLIRIRTSSTWKSLQIVIQTTPDEHVAVKENETARKDLTIVSQEDAFVATRGLFRLYPLRQRNFFTNTIEWDPKIQSRTPIRLRYLIPIPGICNNDMLSFNGSCYAVTAFKQNLTEALSTIAGDIELASFASMAEINEFVAANIARKSEYPYRRPLNLSQPLRLGMFLGSDGQDQTVSILTRGNSSAGCSLEPVSKLKKFKISNTAVGPCGHISLDVTDKALVEFGSCDASILALIKFPQVARSDTRKRIISRFCPEIIPKVLSMEKDAYPLQAGGMLRNQTKRYPEENRAGIW</sequence>